<organism evidence="2 3">
    <name type="scientific">Corynebacterium freneyi</name>
    <dbReference type="NCBI Taxonomy" id="134034"/>
    <lineage>
        <taxon>Bacteria</taxon>
        <taxon>Bacillati</taxon>
        <taxon>Actinomycetota</taxon>
        <taxon>Actinomycetes</taxon>
        <taxon>Mycobacteriales</taxon>
        <taxon>Corynebacteriaceae</taxon>
        <taxon>Corynebacterium</taxon>
    </lineage>
</organism>
<reference evidence="2 3" key="1">
    <citation type="submission" date="2021-03" db="EMBL/GenBank/DDBJ databases">
        <title>Sequencing the genomes of 1000 actinobacteria strains.</title>
        <authorList>
            <person name="Klenk H.-P."/>
        </authorList>
    </citation>
    <scope>NUCLEOTIDE SEQUENCE [LARGE SCALE GENOMIC DNA]</scope>
    <source>
        <strain evidence="2 3">DSM 44506</strain>
    </source>
</reference>
<gene>
    <name evidence="2" type="ORF">JOF33_000468</name>
</gene>
<evidence type="ECO:0000313" key="3">
    <source>
        <dbReference type="Proteomes" id="UP001519305"/>
    </source>
</evidence>
<proteinExistence type="predicted"/>
<dbReference type="Proteomes" id="UP001519305">
    <property type="component" value="Unassembled WGS sequence"/>
</dbReference>
<evidence type="ECO:0000313" key="2">
    <source>
        <dbReference type="EMBL" id="MBP2331769.1"/>
    </source>
</evidence>
<dbReference type="EMBL" id="JAGINY010000001">
    <property type="protein sequence ID" value="MBP2331769.1"/>
    <property type="molecule type" value="Genomic_DNA"/>
</dbReference>
<comment type="caution">
    <text evidence="2">The sequence shown here is derived from an EMBL/GenBank/DDBJ whole genome shotgun (WGS) entry which is preliminary data.</text>
</comment>
<feature type="compositionally biased region" description="Basic and acidic residues" evidence="1">
    <location>
        <begin position="225"/>
        <end position="246"/>
    </location>
</feature>
<sequence>MTDNRRRRSRNRRRSRGPLFGERAVDIARAAIDDMDEGPAGDHVGVTVTHPGVVVHRFAADLPGYRGWEWHVVLACAPGTDHITVSEVALVPGDSALCAPEWVPYEDRLRPGDLGPRDLLPAAADDPRLTTADPEDRELSEEGLRQTAKRWLDGDTGPHGEFADEALRHCGTCAFFIPLEGPLGADFGACANEWTFDADVVNVDHGCGAHSATPEVTGAGAPEGRAYDDQEIVERADLRGNRRGDD</sequence>
<evidence type="ECO:0008006" key="4">
    <source>
        <dbReference type="Google" id="ProtNLM"/>
    </source>
</evidence>
<feature type="region of interest" description="Disordered" evidence="1">
    <location>
        <begin position="213"/>
        <end position="246"/>
    </location>
</feature>
<keyword evidence="3" id="KW-1185">Reference proteome</keyword>
<dbReference type="Pfam" id="PF11228">
    <property type="entry name" value="DUF3027"/>
    <property type="match status" value="1"/>
</dbReference>
<evidence type="ECO:0000256" key="1">
    <source>
        <dbReference type="SAM" id="MobiDB-lite"/>
    </source>
</evidence>
<dbReference type="InterPro" id="IPR021391">
    <property type="entry name" value="DUF3027"/>
</dbReference>
<accession>A0ABS4U543</accession>
<protein>
    <recommendedName>
        <fullName evidence="4">DUF3027 domain-containing protein</fullName>
    </recommendedName>
</protein>
<name>A0ABS4U543_9CORY</name>
<feature type="region of interest" description="Disordered" evidence="1">
    <location>
        <begin position="114"/>
        <end position="143"/>
    </location>
</feature>